<proteinExistence type="predicted"/>
<dbReference type="WBParaSite" id="RSKR_0000543100.1">
    <property type="protein sequence ID" value="RSKR_0000543100.1"/>
    <property type="gene ID" value="RSKR_0000543100"/>
</dbReference>
<protein>
    <submittedName>
        <fullName evidence="2">Nuclear receptor domain-containing protein</fullName>
    </submittedName>
</protein>
<accession>A0AC35TXL4</accession>
<name>A0AC35TXL4_9BILA</name>
<evidence type="ECO:0000313" key="2">
    <source>
        <dbReference type="WBParaSite" id="RSKR_0000543100.1"/>
    </source>
</evidence>
<reference evidence="2" key="1">
    <citation type="submission" date="2016-11" db="UniProtKB">
        <authorList>
            <consortium name="WormBaseParasite"/>
        </authorList>
    </citation>
    <scope>IDENTIFICATION</scope>
    <source>
        <strain evidence="2">KR3021</strain>
    </source>
</reference>
<sequence>MVKHKNIRTKQNEEECLCCGFKGNSIGVLFQVNSCRGCASFFKRSITLGLQFRCISGDYQCQIKSGSKMCRFCRLKKCIKVGMTLKVKNEESEKRFKENLNIELALQTFGYDDENCIFVVKNDQVLEIGPDNRYPDELFTDDPFERRKIMRSGFETFITELYKPIKKLKLDRIELSFLIIQILWSHKKRDDLSENTFSMMEKILKVASTELQHYYIYEKKTDNYSWRLVEITKLIAKSTEAATLLSDNFLKAKILGQFGPNKWSSTDSVICPLI</sequence>
<dbReference type="Proteomes" id="UP000095286">
    <property type="component" value="Unplaced"/>
</dbReference>
<organism evidence="1 2">
    <name type="scientific">Rhabditophanes sp. KR3021</name>
    <dbReference type="NCBI Taxonomy" id="114890"/>
    <lineage>
        <taxon>Eukaryota</taxon>
        <taxon>Metazoa</taxon>
        <taxon>Ecdysozoa</taxon>
        <taxon>Nematoda</taxon>
        <taxon>Chromadorea</taxon>
        <taxon>Rhabditida</taxon>
        <taxon>Tylenchina</taxon>
        <taxon>Panagrolaimomorpha</taxon>
        <taxon>Strongyloidoidea</taxon>
        <taxon>Alloionematidae</taxon>
        <taxon>Rhabditophanes</taxon>
    </lineage>
</organism>
<evidence type="ECO:0000313" key="1">
    <source>
        <dbReference type="Proteomes" id="UP000095286"/>
    </source>
</evidence>